<evidence type="ECO:0000256" key="3">
    <source>
        <dbReference type="ARBA" id="ARBA00011901"/>
    </source>
</evidence>
<dbReference type="SUPFAM" id="SSF55846">
    <property type="entry name" value="N-acetylmuramoyl-L-alanine amidase-like"/>
    <property type="match status" value="1"/>
</dbReference>
<keyword evidence="4" id="KW-0378">Hydrolase</keyword>
<evidence type="ECO:0000259" key="6">
    <source>
        <dbReference type="SMART" id="SM00644"/>
    </source>
</evidence>
<feature type="domain" description="N-acetylmuramoyl-L-alanine amidase" evidence="6">
    <location>
        <begin position="31"/>
        <end position="177"/>
    </location>
</feature>
<dbReference type="InterPro" id="IPR002477">
    <property type="entry name" value="Peptidoglycan-bd-like"/>
</dbReference>
<comment type="caution">
    <text evidence="7">The sequence shown here is derived from an EMBL/GenBank/DDBJ whole genome shotgun (WGS) entry which is preliminary data.</text>
</comment>
<name>A0ABY2SL44_9HYPH</name>
<dbReference type="SUPFAM" id="SSF47090">
    <property type="entry name" value="PGBD-like"/>
    <property type="match status" value="1"/>
</dbReference>
<protein>
    <recommendedName>
        <fullName evidence="3">N-acetylmuramoyl-L-alanine amidase</fullName>
        <ecNumber evidence="3">3.5.1.28</ecNumber>
    </recommendedName>
</protein>
<evidence type="ECO:0000256" key="1">
    <source>
        <dbReference type="ARBA" id="ARBA00001561"/>
    </source>
</evidence>
<evidence type="ECO:0000256" key="5">
    <source>
        <dbReference type="ARBA" id="ARBA00023316"/>
    </source>
</evidence>
<organism evidence="7 8">
    <name type="scientific">Martelella alba</name>
    <dbReference type="NCBI Taxonomy" id="2590451"/>
    <lineage>
        <taxon>Bacteria</taxon>
        <taxon>Pseudomonadati</taxon>
        <taxon>Pseudomonadota</taxon>
        <taxon>Alphaproteobacteria</taxon>
        <taxon>Hyphomicrobiales</taxon>
        <taxon>Aurantimonadaceae</taxon>
        <taxon>Martelella</taxon>
    </lineage>
</organism>
<dbReference type="InterPro" id="IPR002502">
    <property type="entry name" value="Amidase_domain"/>
</dbReference>
<keyword evidence="8" id="KW-1185">Reference proteome</keyword>
<dbReference type="EMBL" id="SZPQ01000019">
    <property type="protein sequence ID" value="TKI05495.1"/>
    <property type="molecule type" value="Genomic_DNA"/>
</dbReference>
<dbReference type="Pfam" id="PF01510">
    <property type="entry name" value="Amidase_2"/>
    <property type="match status" value="1"/>
</dbReference>
<sequence>MLKILFCLLATLLAGCRGSHGNIDRGDYWADTSVASRSQNERVRFLVLHYTAADDAESLRLLTTGEVSAHYLVGSMPPRLAGKPVVRQLVPEQKRAWHAGVSYWQGRENLNDSAIGIEIVNPGYRETFAGRRWSPYTAAQIDLVSRLARDIIRRYQITPDNVVAHSDIAPLRKWDPGPRFPWENLAGQGIGAWPDKQRVAKYLAGRPAGAPASVALVQRALAAYGYRIPQTGVADEETLKTLSAFQMHFRPADISGRPDAETEAIALALVEEYRPSALTDFPAAARNHTQENVEHK</sequence>
<reference evidence="7 8" key="1">
    <citation type="submission" date="2019-04" db="EMBL/GenBank/DDBJ databases">
        <authorList>
            <person name="Li M."/>
            <person name="Gao C."/>
        </authorList>
    </citation>
    <scope>NUCLEOTIDE SEQUENCE [LARGE SCALE GENOMIC DNA]</scope>
    <source>
        <strain evidence="7 8">BGMRC 2031</strain>
    </source>
</reference>
<evidence type="ECO:0000256" key="4">
    <source>
        <dbReference type="ARBA" id="ARBA00022801"/>
    </source>
</evidence>
<dbReference type="CDD" id="cd06583">
    <property type="entry name" value="PGRP"/>
    <property type="match status" value="1"/>
</dbReference>
<gene>
    <name evidence="7" type="ORF">FCN80_14070</name>
</gene>
<dbReference type="InterPro" id="IPR051206">
    <property type="entry name" value="NAMLAA_amidase_2"/>
</dbReference>
<evidence type="ECO:0000313" key="7">
    <source>
        <dbReference type="EMBL" id="TKI05495.1"/>
    </source>
</evidence>
<dbReference type="InterPro" id="IPR036366">
    <property type="entry name" value="PGBDSf"/>
</dbReference>
<accession>A0ABY2SL44</accession>
<dbReference type="PROSITE" id="PS51257">
    <property type="entry name" value="PROKAR_LIPOPROTEIN"/>
    <property type="match status" value="1"/>
</dbReference>
<proteinExistence type="inferred from homology"/>
<dbReference type="SMART" id="SM00644">
    <property type="entry name" value="Ami_2"/>
    <property type="match status" value="1"/>
</dbReference>
<dbReference type="Pfam" id="PF01471">
    <property type="entry name" value="PG_binding_1"/>
    <property type="match status" value="1"/>
</dbReference>
<dbReference type="EC" id="3.5.1.28" evidence="3"/>
<dbReference type="PANTHER" id="PTHR30417">
    <property type="entry name" value="N-ACETYLMURAMOYL-L-ALANINE AMIDASE AMID"/>
    <property type="match status" value="1"/>
</dbReference>
<keyword evidence="5" id="KW-0961">Cell wall biogenesis/degradation</keyword>
<dbReference type="RefSeq" id="WP_136990784.1">
    <property type="nucleotide sequence ID" value="NZ_SZPQ01000019.1"/>
</dbReference>
<dbReference type="Gene3D" id="3.40.80.10">
    <property type="entry name" value="Peptidoglycan recognition protein-like"/>
    <property type="match status" value="1"/>
</dbReference>
<dbReference type="PANTHER" id="PTHR30417:SF1">
    <property type="entry name" value="N-ACETYLMURAMOYL-L-ALANINE AMIDASE AMID"/>
    <property type="match status" value="1"/>
</dbReference>
<evidence type="ECO:0000313" key="8">
    <source>
        <dbReference type="Proteomes" id="UP000305202"/>
    </source>
</evidence>
<comment type="catalytic activity">
    <reaction evidence="1">
        <text>Hydrolyzes the link between N-acetylmuramoyl residues and L-amino acid residues in certain cell-wall glycopeptides.</text>
        <dbReference type="EC" id="3.5.1.28"/>
    </reaction>
</comment>
<dbReference type="Proteomes" id="UP000305202">
    <property type="component" value="Unassembled WGS sequence"/>
</dbReference>
<dbReference type="Gene3D" id="1.10.101.10">
    <property type="entry name" value="PGBD-like superfamily/PGBD"/>
    <property type="match status" value="1"/>
</dbReference>
<dbReference type="InterPro" id="IPR036505">
    <property type="entry name" value="Amidase/PGRP_sf"/>
</dbReference>
<dbReference type="InterPro" id="IPR036365">
    <property type="entry name" value="PGBD-like_sf"/>
</dbReference>
<comment type="similarity">
    <text evidence="2">Belongs to the N-acetylmuramoyl-L-alanine amidase 2 family.</text>
</comment>
<evidence type="ECO:0000256" key="2">
    <source>
        <dbReference type="ARBA" id="ARBA00007553"/>
    </source>
</evidence>